<evidence type="ECO:0000256" key="2">
    <source>
        <dbReference type="ARBA" id="ARBA00022670"/>
    </source>
</evidence>
<feature type="compositionally biased region" description="Low complexity" evidence="7">
    <location>
        <begin position="436"/>
        <end position="448"/>
    </location>
</feature>
<dbReference type="PANTHER" id="PTHR24006">
    <property type="entry name" value="UBIQUITIN CARBOXYL-TERMINAL HYDROLASE"/>
    <property type="match status" value="1"/>
</dbReference>
<evidence type="ECO:0000256" key="4">
    <source>
        <dbReference type="ARBA" id="ARBA00022801"/>
    </source>
</evidence>
<organism evidence="9 10">
    <name type="scientific">Glomus cerebriforme</name>
    <dbReference type="NCBI Taxonomy" id="658196"/>
    <lineage>
        <taxon>Eukaryota</taxon>
        <taxon>Fungi</taxon>
        <taxon>Fungi incertae sedis</taxon>
        <taxon>Mucoromycota</taxon>
        <taxon>Glomeromycotina</taxon>
        <taxon>Glomeromycetes</taxon>
        <taxon>Glomerales</taxon>
        <taxon>Glomeraceae</taxon>
        <taxon>Glomus</taxon>
    </lineage>
</organism>
<dbReference type="PROSITE" id="PS50235">
    <property type="entry name" value="USP_3"/>
    <property type="match status" value="1"/>
</dbReference>
<evidence type="ECO:0000313" key="9">
    <source>
        <dbReference type="EMBL" id="RIA91240.1"/>
    </source>
</evidence>
<dbReference type="AlphaFoldDB" id="A0A397SYG3"/>
<dbReference type="GO" id="GO:0004843">
    <property type="term" value="F:cysteine-type deubiquitinase activity"/>
    <property type="evidence" value="ECO:0007669"/>
    <property type="project" value="UniProtKB-UniRule"/>
</dbReference>
<keyword evidence="4 6" id="KW-0378">Hydrolase</keyword>
<gene>
    <name evidence="9" type="ORF">C1645_125565</name>
</gene>
<dbReference type="InterPro" id="IPR038765">
    <property type="entry name" value="Papain-like_cys_pep_sf"/>
</dbReference>
<dbReference type="PROSITE" id="PS00973">
    <property type="entry name" value="USP_2"/>
    <property type="match status" value="1"/>
</dbReference>
<feature type="compositionally biased region" description="Polar residues" evidence="7">
    <location>
        <begin position="129"/>
        <end position="143"/>
    </location>
</feature>
<comment type="caution">
    <text evidence="9">The sequence shown here is derived from an EMBL/GenBank/DDBJ whole genome shotgun (WGS) entry which is preliminary data.</text>
</comment>
<dbReference type="EMBL" id="QKYT01000158">
    <property type="protein sequence ID" value="RIA91240.1"/>
    <property type="molecule type" value="Genomic_DNA"/>
</dbReference>
<evidence type="ECO:0000256" key="1">
    <source>
        <dbReference type="ARBA" id="ARBA00000707"/>
    </source>
</evidence>
<keyword evidence="2 6" id="KW-0645">Protease</keyword>
<comment type="similarity">
    <text evidence="6">Belongs to the peptidase C19 family.</text>
</comment>
<evidence type="ECO:0000259" key="8">
    <source>
        <dbReference type="PROSITE" id="PS50235"/>
    </source>
</evidence>
<comment type="catalytic activity">
    <reaction evidence="1 6">
        <text>Thiol-dependent hydrolysis of ester, thioester, amide, peptide and isopeptide bonds formed by the C-terminal Gly of ubiquitin (a 76-residue protein attached to proteins as an intracellular targeting signal).</text>
        <dbReference type="EC" id="3.4.19.12"/>
    </reaction>
</comment>
<evidence type="ECO:0000256" key="7">
    <source>
        <dbReference type="SAM" id="MobiDB-lite"/>
    </source>
</evidence>
<feature type="region of interest" description="Disordered" evidence="7">
    <location>
        <begin position="534"/>
        <end position="554"/>
    </location>
</feature>
<feature type="region of interest" description="Disordered" evidence="7">
    <location>
        <begin position="694"/>
        <end position="714"/>
    </location>
</feature>
<keyword evidence="3 6" id="KW-0833">Ubl conjugation pathway</keyword>
<dbReference type="Pfam" id="PF00443">
    <property type="entry name" value="UCH"/>
    <property type="match status" value="1"/>
</dbReference>
<sequence length="930" mass="101520">MHSQKEFKPIYGSFSGREAIEVVTKNTQNMALKVPFNIGLPSIRKGGTKIKITSLDYGKEQNVSYSQSVMRSMQITSPVQANTIITQISSTVITNGNRSSTLAKQSITTQVSLDNKPSVDQPSSQVVTSISNKSTSANIQERSYPSLPDKSPAMTGSNSHISNANNLLYNAAKNGDGSSSTSVNSAVNFSRSTPNCSMNTFNGLNGNTFQQNNTSNSTKPTSLNVQSQQKSNFVNGIASINGRDGRDRRAVWNGINSKVVNPTGATPSSTTVKSQYTNSVTSNQHQPGHKTLQYGPNTNLVTNNSSIGTAGKIITAWNGINGSLKESNNVITEQSSSRRSSTSNNVALKGPTPSSVKYVEQQESDNKNNTSSITSTPNSSRRSSESNGTNAVNNGIEVKESTLKNNAKQKKKKGGNESKTSSGLNTPSQSNTPGGSRRSSTSNDSNTNIVSKEPSVKNVSAEADIKCNMSPISNTSNIPRKPSESTINQLNSNGVIPLNTNKPSWAVHLFSKDENQKPISVVAENSKLNVMKLPNPSTKLQKPQKPVVPSTNGKPKVEGLAGLLKDFDPSFQNVKMSPRGLVNNGNMCFMNAILQTLSHCPPFYNLLTRIYKEVAHSFNSRTPLVDSLVRFIEEYKQTKRSEGSEEFGEAFSPEYVYDALRGLKRFDSMKGRQEDAEEFLGFLLDGLHEEFLAADPKGQQSDKASAKDNQKEDDWMEVGRKNRTSYTRTTNVEETPISRIFGGQFRSVLTCPGSNDSITLQPYQSLQLDIQPDDVKTIGDALKNLTVSECVDDFYSPKNGLVKATKRLYIETLPPILTLHLKRFIYDNVGGTQKLSKHIGYSTTLSIQPDIVAQARRPNKAVEYRLFGVVYHHGKSATGGHYTADILCQNDWLHIDDTAISPISLEEVASVENPTQPTDRSAYILFYMSV</sequence>
<protein>
    <recommendedName>
        <fullName evidence="6">Ubiquitin carboxyl-terminal hydrolase</fullName>
        <ecNumber evidence="6">3.4.19.12</ecNumber>
    </recommendedName>
</protein>
<evidence type="ECO:0000256" key="6">
    <source>
        <dbReference type="RuleBase" id="RU366025"/>
    </source>
</evidence>
<dbReference type="Proteomes" id="UP000265703">
    <property type="component" value="Unassembled WGS sequence"/>
</dbReference>
<proteinExistence type="inferred from homology"/>
<feature type="compositionally biased region" description="Polar residues" evidence="7">
    <location>
        <begin position="470"/>
        <end position="488"/>
    </location>
</feature>
<dbReference type="Gene3D" id="3.90.70.10">
    <property type="entry name" value="Cysteine proteinases"/>
    <property type="match status" value="1"/>
</dbReference>
<feature type="compositionally biased region" description="Low complexity" evidence="7">
    <location>
        <begin position="367"/>
        <end position="390"/>
    </location>
</feature>
<name>A0A397SYG3_9GLOM</name>
<feature type="region of interest" description="Disordered" evidence="7">
    <location>
        <begin position="129"/>
        <end position="156"/>
    </location>
</feature>
<evidence type="ECO:0000256" key="5">
    <source>
        <dbReference type="ARBA" id="ARBA00022807"/>
    </source>
</evidence>
<dbReference type="InterPro" id="IPR050164">
    <property type="entry name" value="Peptidase_C19"/>
</dbReference>
<dbReference type="InterPro" id="IPR018200">
    <property type="entry name" value="USP_CS"/>
</dbReference>
<keyword evidence="10" id="KW-1185">Reference proteome</keyword>
<feature type="domain" description="USP" evidence="8">
    <location>
        <begin position="579"/>
        <end position="930"/>
    </location>
</feature>
<feature type="compositionally biased region" description="Polar residues" evidence="7">
    <location>
        <begin position="424"/>
        <end position="434"/>
    </location>
</feature>
<dbReference type="OrthoDB" id="429671at2759"/>
<keyword evidence="5 6" id="KW-0788">Thiol protease</keyword>
<dbReference type="PANTHER" id="PTHR24006:SF687">
    <property type="entry name" value="UBIQUITIN CARBOXYL-TERMINAL HYDROLASE 10"/>
    <property type="match status" value="1"/>
</dbReference>
<reference evidence="9 10" key="1">
    <citation type="submission" date="2018-06" db="EMBL/GenBank/DDBJ databases">
        <title>Comparative genomics reveals the genomic features of Rhizophagus irregularis, R. cerebriforme, R. diaphanum and Gigaspora rosea, and their symbiotic lifestyle signature.</title>
        <authorList>
            <person name="Morin E."/>
            <person name="San Clemente H."/>
            <person name="Chen E.C.H."/>
            <person name="De La Providencia I."/>
            <person name="Hainaut M."/>
            <person name="Kuo A."/>
            <person name="Kohler A."/>
            <person name="Murat C."/>
            <person name="Tang N."/>
            <person name="Roy S."/>
            <person name="Loubradou J."/>
            <person name="Henrissat B."/>
            <person name="Grigoriev I.V."/>
            <person name="Corradi N."/>
            <person name="Roux C."/>
            <person name="Martin F.M."/>
        </authorList>
    </citation>
    <scope>NUCLEOTIDE SEQUENCE [LARGE SCALE GENOMIC DNA]</scope>
    <source>
        <strain evidence="9 10">DAOM 227022</strain>
    </source>
</reference>
<dbReference type="GO" id="GO:0006508">
    <property type="term" value="P:proteolysis"/>
    <property type="evidence" value="ECO:0007669"/>
    <property type="project" value="UniProtKB-KW"/>
</dbReference>
<accession>A0A397SYG3</accession>
<dbReference type="GO" id="GO:0005634">
    <property type="term" value="C:nucleus"/>
    <property type="evidence" value="ECO:0007669"/>
    <property type="project" value="TreeGrafter"/>
</dbReference>
<feature type="compositionally biased region" description="Basic and acidic residues" evidence="7">
    <location>
        <begin position="704"/>
        <end position="714"/>
    </location>
</feature>
<dbReference type="InterPro" id="IPR028889">
    <property type="entry name" value="USP"/>
</dbReference>
<dbReference type="SUPFAM" id="SSF54001">
    <property type="entry name" value="Cysteine proteinases"/>
    <property type="match status" value="1"/>
</dbReference>
<dbReference type="GO" id="GO:0005829">
    <property type="term" value="C:cytosol"/>
    <property type="evidence" value="ECO:0007669"/>
    <property type="project" value="TreeGrafter"/>
</dbReference>
<dbReference type="InterPro" id="IPR001394">
    <property type="entry name" value="Peptidase_C19_UCH"/>
</dbReference>
<dbReference type="GO" id="GO:0016579">
    <property type="term" value="P:protein deubiquitination"/>
    <property type="evidence" value="ECO:0007669"/>
    <property type="project" value="InterPro"/>
</dbReference>
<dbReference type="EC" id="3.4.19.12" evidence="6"/>
<feature type="region of interest" description="Disordered" evidence="7">
    <location>
        <begin position="331"/>
        <end position="488"/>
    </location>
</feature>
<evidence type="ECO:0000256" key="3">
    <source>
        <dbReference type="ARBA" id="ARBA00022786"/>
    </source>
</evidence>
<dbReference type="PROSITE" id="PS00972">
    <property type="entry name" value="USP_1"/>
    <property type="match status" value="1"/>
</dbReference>
<dbReference type="STRING" id="658196.A0A397SYG3"/>
<evidence type="ECO:0000313" key="10">
    <source>
        <dbReference type="Proteomes" id="UP000265703"/>
    </source>
</evidence>